<dbReference type="GO" id="GO:0016114">
    <property type="term" value="P:terpenoid biosynthetic process"/>
    <property type="evidence" value="ECO:0007669"/>
    <property type="project" value="InterPro"/>
</dbReference>
<dbReference type="InParanoid" id="A0A5E4GPV2"/>
<evidence type="ECO:0000256" key="1">
    <source>
        <dbReference type="ARBA" id="ARBA00001946"/>
    </source>
</evidence>
<dbReference type="InterPro" id="IPR008949">
    <property type="entry name" value="Isoprenoid_synthase_dom_sf"/>
</dbReference>
<proteinExistence type="predicted"/>
<dbReference type="InterPro" id="IPR005630">
    <property type="entry name" value="Terpene_synthase_metal-bd"/>
</dbReference>
<dbReference type="Gene3D" id="1.10.600.10">
    <property type="entry name" value="Farnesyl Diphosphate Synthase"/>
    <property type="match status" value="1"/>
</dbReference>
<name>A0A5E4GPV2_PRUDU</name>
<gene>
    <name evidence="5" type="ORF">ALMOND_2B011211</name>
</gene>
<dbReference type="Gramene" id="VVA41498">
    <property type="protein sequence ID" value="VVA41498"/>
    <property type="gene ID" value="Prudul26B011211"/>
</dbReference>
<evidence type="ECO:0000259" key="4">
    <source>
        <dbReference type="Pfam" id="PF03936"/>
    </source>
</evidence>
<dbReference type="EMBL" id="CABIKO010001329">
    <property type="protein sequence ID" value="VVA41498.1"/>
    <property type="molecule type" value="Genomic_DNA"/>
</dbReference>
<organism evidence="5 6">
    <name type="scientific">Prunus dulcis</name>
    <name type="common">Almond</name>
    <name type="synonym">Amygdalus dulcis</name>
    <dbReference type="NCBI Taxonomy" id="3755"/>
    <lineage>
        <taxon>Eukaryota</taxon>
        <taxon>Viridiplantae</taxon>
        <taxon>Streptophyta</taxon>
        <taxon>Embryophyta</taxon>
        <taxon>Tracheophyta</taxon>
        <taxon>Spermatophyta</taxon>
        <taxon>Magnoliopsida</taxon>
        <taxon>eudicotyledons</taxon>
        <taxon>Gunneridae</taxon>
        <taxon>Pentapetalae</taxon>
        <taxon>rosids</taxon>
        <taxon>fabids</taxon>
        <taxon>Rosales</taxon>
        <taxon>Rosaceae</taxon>
        <taxon>Amygdaloideae</taxon>
        <taxon>Amygdaleae</taxon>
        <taxon>Prunus</taxon>
    </lineage>
</organism>
<evidence type="ECO:0000256" key="2">
    <source>
        <dbReference type="ARBA" id="ARBA00022723"/>
    </source>
</evidence>
<dbReference type="PANTHER" id="PTHR31225:SF221">
    <property type="entry name" value="(-)-GERMACRENE D SYNTHASE"/>
    <property type="match status" value="1"/>
</dbReference>
<feature type="domain" description="Terpene synthase metal-binding" evidence="4">
    <location>
        <begin position="1"/>
        <end position="104"/>
    </location>
</feature>
<evidence type="ECO:0000313" key="5">
    <source>
        <dbReference type="EMBL" id="VVA41498.1"/>
    </source>
</evidence>
<dbReference type="SUPFAM" id="SSF48576">
    <property type="entry name" value="Terpenoid synthases"/>
    <property type="match status" value="1"/>
</dbReference>
<dbReference type="AlphaFoldDB" id="A0A5E4GPV2"/>
<sequence length="104" mass="11828">MKCQVRGYSDEAKWLHQKYTPTMDEYMAVALGTSYMMLSTTSFIGMGDIVTKESLDWVLSDPKIVNSLSILGRLMDDMKSHKFEQKRGHIASAVECYMKEYGAT</sequence>
<dbReference type="GO" id="GO:0010333">
    <property type="term" value="F:terpene synthase activity"/>
    <property type="evidence" value="ECO:0007669"/>
    <property type="project" value="InterPro"/>
</dbReference>
<keyword evidence="2" id="KW-0479">Metal-binding</keyword>
<evidence type="ECO:0000313" key="6">
    <source>
        <dbReference type="Proteomes" id="UP000327085"/>
    </source>
</evidence>
<comment type="cofactor">
    <cofactor evidence="1">
        <name>Mg(2+)</name>
        <dbReference type="ChEBI" id="CHEBI:18420"/>
    </cofactor>
</comment>
<evidence type="ECO:0000256" key="3">
    <source>
        <dbReference type="ARBA" id="ARBA00023239"/>
    </source>
</evidence>
<dbReference type="PANTHER" id="PTHR31225">
    <property type="entry name" value="OS04G0344100 PROTEIN-RELATED"/>
    <property type="match status" value="1"/>
</dbReference>
<dbReference type="OMA" id="LASCIQI"/>
<keyword evidence="3" id="KW-0456">Lyase</keyword>
<protein>
    <submittedName>
        <fullName evidence="5">PREDICTED: (-)-germacrene D synthase</fullName>
    </submittedName>
</protein>
<reference evidence="6" key="1">
    <citation type="journal article" date="2020" name="Plant J.">
        <title>Transposons played a major role in the diversification between the closely related almond and peach genomes: results from the almond genome sequence.</title>
        <authorList>
            <person name="Alioto T."/>
            <person name="Alexiou K.G."/>
            <person name="Bardil A."/>
            <person name="Barteri F."/>
            <person name="Castanera R."/>
            <person name="Cruz F."/>
            <person name="Dhingra A."/>
            <person name="Duval H."/>
            <person name="Fernandez I Marti A."/>
            <person name="Frias L."/>
            <person name="Galan B."/>
            <person name="Garcia J.L."/>
            <person name="Howad W."/>
            <person name="Gomez-Garrido J."/>
            <person name="Gut M."/>
            <person name="Julca I."/>
            <person name="Morata J."/>
            <person name="Puigdomenech P."/>
            <person name="Ribeca P."/>
            <person name="Rubio Cabetas M.J."/>
            <person name="Vlasova A."/>
            <person name="Wirthensohn M."/>
            <person name="Garcia-Mas J."/>
            <person name="Gabaldon T."/>
            <person name="Casacuberta J.M."/>
            <person name="Arus P."/>
        </authorList>
    </citation>
    <scope>NUCLEOTIDE SEQUENCE [LARGE SCALE GENOMIC DNA]</scope>
    <source>
        <strain evidence="6">cv. Texas</strain>
    </source>
</reference>
<accession>A0A5E4GPV2</accession>
<dbReference type="InterPro" id="IPR050148">
    <property type="entry name" value="Terpene_synthase-like"/>
</dbReference>
<dbReference type="Proteomes" id="UP000327085">
    <property type="component" value="Chromosome 4"/>
</dbReference>
<dbReference type="Pfam" id="PF03936">
    <property type="entry name" value="Terpene_synth_C"/>
    <property type="match status" value="1"/>
</dbReference>
<dbReference type="GO" id="GO:0000287">
    <property type="term" value="F:magnesium ion binding"/>
    <property type="evidence" value="ECO:0007669"/>
    <property type="project" value="InterPro"/>
</dbReference>